<comment type="similarity">
    <text evidence="1">Belongs to the FAD-dependent oxidoreductase family.</text>
</comment>
<evidence type="ECO:0000256" key="3">
    <source>
        <dbReference type="ARBA" id="ARBA00022827"/>
    </source>
</evidence>
<dbReference type="InterPro" id="IPR036188">
    <property type="entry name" value="FAD/NAD-bd_sf"/>
</dbReference>
<feature type="domain" description="Pyridine nucleotide-disulphide oxidoreductase N-terminal" evidence="5">
    <location>
        <begin position="4"/>
        <end position="52"/>
    </location>
</feature>
<keyword evidence="4" id="KW-0560">Oxidoreductase</keyword>
<evidence type="ECO:0000313" key="7">
    <source>
        <dbReference type="EMBL" id="KKL76281.1"/>
    </source>
</evidence>
<dbReference type="InterPro" id="IPR023753">
    <property type="entry name" value="FAD/NAD-binding_dom"/>
</dbReference>
<dbReference type="GO" id="GO:0004174">
    <property type="term" value="F:electron-transferring-flavoprotein dehydrogenase activity"/>
    <property type="evidence" value="ECO:0007669"/>
    <property type="project" value="TreeGrafter"/>
</dbReference>
<protein>
    <recommendedName>
        <fullName evidence="8">FAD/NAD(P)-binding domain-containing protein</fullName>
    </recommendedName>
</protein>
<proteinExistence type="inferred from homology"/>
<dbReference type="AlphaFoldDB" id="A0A0F9FCY8"/>
<organism evidence="7">
    <name type="scientific">marine sediment metagenome</name>
    <dbReference type="NCBI Taxonomy" id="412755"/>
    <lineage>
        <taxon>unclassified sequences</taxon>
        <taxon>metagenomes</taxon>
        <taxon>ecological metagenomes</taxon>
    </lineage>
</organism>
<evidence type="ECO:0000259" key="6">
    <source>
        <dbReference type="Pfam" id="PF07992"/>
    </source>
</evidence>
<evidence type="ECO:0000256" key="1">
    <source>
        <dbReference type="ARBA" id="ARBA00006442"/>
    </source>
</evidence>
<keyword evidence="2" id="KW-0285">Flavoprotein</keyword>
<dbReference type="PANTHER" id="PTHR43735:SF3">
    <property type="entry name" value="FERROPTOSIS SUPPRESSOR PROTEIN 1"/>
    <property type="match status" value="1"/>
</dbReference>
<dbReference type="GO" id="GO:0005737">
    <property type="term" value="C:cytoplasm"/>
    <property type="evidence" value="ECO:0007669"/>
    <property type="project" value="TreeGrafter"/>
</dbReference>
<name>A0A0F9FCY8_9ZZZZ</name>
<keyword evidence="3" id="KW-0274">FAD</keyword>
<evidence type="ECO:0008006" key="8">
    <source>
        <dbReference type="Google" id="ProtNLM"/>
    </source>
</evidence>
<evidence type="ECO:0000256" key="2">
    <source>
        <dbReference type="ARBA" id="ARBA00022630"/>
    </source>
</evidence>
<feature type="domain" description="FAD/NAD(P)-binding" evidence="6">
    <location>
        <begin position="74"/>
        <end position="276"/>
    </location>
</feature>
<dbReference type="Pfam" id="PF07992">
    <property type="entry name" value="Pyr_redox_2"/>
    <property type="match status" value="1"/>
</dbReference>
<evidence type="ECO:0000259" key="5">
    <source>
        <dbReference type="Pfam" id="PF00070"/>
    </source>
</evidence>
<dbReference type="PRINTS" id="PR00368">
    <property type="entry name" value="FADPNR"/>
</dbReference>
<dbReference type="Pfam" id="PF00070">
    <property type="entry name" value="Pyr_redox"/>
    <property type="match status" value="1"/>
</dbReference>
<dbReference type="SUPFAM" id="SSF51905">
    <property type="entry name" value="FAD/NAD(P)-binding domain"/>
    <property type="match status" value="1"/>
</dbReference>
<reference evidence="7" key="1">
    <citation type="journal article" date="2015" name="Nature">
        <title>Complex archaea that bridge the gap between prokaryotes and eukaryotes.</title>
        <authorList>
            <person name="Spang A."/>
            <person name="Saw J.H."/>
            <person name="Jorgensen S.L."/>
            <person name="Zaremba-Niedzwiedzka K."/>
            <person name="Martijn J."/>
            <person name="Lind A.E."/>
            <person name="van Eijk R."/>
            <person name="Schleper C."/>
            <person name="Guy L."/>
            <person name="Ettema T.J."/>
        </authorList>
    </citation>
    <scope>NUCLEOTIDE SEQUENCE</scope>
</reference>
<dbReference type="PANTHER" id="PTHR43735">
    <property type="entry name" value="APOPTOSIS-INDUCING FACTOR 1"/>
    <property type="match status" value="1"/>
</dbReference>
<accession>A0A0F9FCY8</accession>
<dbReference type="InterPro" id="IPR039648">
    <property type="entry name" value="DHPH_N"/>
</dbReference>
<sequence>MGKRIAIVGGGYVGAELAKTMDDIADVTLIEPRSHFVHAPAMIRALVQPSLVEESLIPYDRLLKRGRVIAARATQIDGGGVTLDDGARIDADYIVVATGSEYAAPFKPKGADIDGLRTANQAAREKLVSAKTIGIIGAGAVGVELAGEIAYAMPDKKITLITLDDKLFAAKPDSLGASLSKKLKSSGVEIILGEKAEGLASKSEPHAGSVTLGDGTQRAFDLIFPVLGAQPCSDLLKNLPGAEVTAAERIKTDGYMRPSSLPNVFAAGDVADPGDNMTIVAVSRQLPWLKRTLTGLITGRKLTDMKTYRPWGPEAPILLPLGPERGNSFLILFTVGDWITQKMKGAHLFVSKYQKLLNRP</sequence>
<dbReference type="GO" id="GO:0050660">
    <property type="term" value="F:flavin adenine dinucleotide binding"/>
    <property type="evidence" value="ECO:0007669"/>
    <property type="project" value="TreeGrafter"/>
</dbReference>
<comment type="caution">
    <text evidence="7">The sequence shown here is derived from an EMBL/GenBank/DDBJ whole genome shotgun (WGS) entry which is preliminary data.</text>
</comment>
<dbReference type="EMBL" id="LAZR01024096">
    <property type="protein sequence ID" value="KKL76281.1"/>
    <property type="molecule type" value="Genomic_DNA"/>
</dbReference>
<evidence type="ECO:0000256" key="4">
    <source>
        <dbReference type="ARBA" id="ARBA00023002"/>
    </source>
</evidence>
<dbReference type="Gene3D" id="3.50.50.100">
    <property type="match status" value="1"/>
</dbReference>
<gene>
    <name evidence="7" type="ORF">LCGC14_2046460</name>
</gene>